<keyword evidence="1" id="KW-0472">Membrane</keyword>
<feature type="transmembrane region" description="Helical" evidence="1">
    <location>
        <begin position="18"/>
        <end position="38"/>
    </location>
</feature>
<sequence>MSKLEKTILFYEKHKKPIYVVIAIIAVFVIIILVPHIITDYDSFSLGFIRHATPNYRTDVIPFSDLEKQMARTLLYIAKNVLKVEPVFGSYPMGKAPIKHAMNHLHGKSPAGVLKVNYKHFGVRFSDGQYITKTRDPGYIHGYSTNRKQPPLIIIDTDGKTYKFISNSPDRYTLVGDTPGIAGFFLTDMSLASGGRAGGYTILPVDLGYTYGYIKDKYIQKINYALKSLNKKISMNGKMMINMDDGTWLQFYINISTMPTTVNFPTESLGRVKNTFGLYDPKKDPKPDIPSSCMVPYNLIFKALDGSIFGYLKKVKSWVFLQIQLPNGKSRAGPALVECGDYIASK</sequence>
<evidence type="ECO:0000313" key="2">
    <source>
        <dbReference type="EMBL" id="QHT96792.1"/>
    </source>
</evidence>
<accession>A0A6C0IUN2</accession>
<evidence type="ECO:0000256" key="1">
    <source>
        <dbReference type="SAM" id="Phobius"/>
    </source>
</evidence>
<dbReference type="AlphaFoldDB" id="A0A6C0IUN2"/>
<protein>
    <submittedName>
        <fullName evidence="2">Uncharacterized protein</fullName>
    </submittedName>
</protein>
<dbReference type="EMBL" id="MN740267">
    <property type="protein sequence ID" value="QHT96792.1"/>
    <property type="molecule type" value="Genomic_DNA"/>
</dbReference>
<name>A0A6C0IUN2_9ZZZZ</name>
<proteinExistence type="predicted"/>
<keyword evidence="1" id="KW-1133">Transmembrane helix</keyword>
<reference evidence="2" key="1">
    <citation type="journal article" date="2020" name="Nature">
        <title>Giant virus diversity and host interactions through global metagenomics.</title>
        <authorList>
            <person name="Schulz F."/>
            <person name="Roux S."/>
            <person name="Paez-Espino D."/>
            <person name="Jungbluth S."/>
            <person name="Walsh D.A."/>
            <person name="Denef V.J."/>
            <person name="McMahon K.D."/>
            <person name="Konstantinidis K.T."/>
            <person name="Eloe-Fadrosh E.A."/>
            <person name="Kyrpides N.C."/>
            <person name="Woyke T."/>
        </authorList>
    </citation>
    <scope>NUCLEOTIDE SEQUENCE</scope>
    <source>
        <strain evidence="2">GVMAG-M-3300024336-7</strain>
    </source>
</reference>
<organism evidence="2">
    <name type="scientific">viral metagenome</name>
    <dbReference type="NCBI Taxonomy" id="1070528"/>
    <lineage>
        <taxon>unclassified sequences</taxon>
        <taxon>metagenomes</taxon>
        <taxon>organismal metagenomes</taxon>
    </lineage>
</organism>
<keyword evidence="1" id="KW-0812">Transmembrane</keyword>